<dbReference type="Proteomes" id="UP001153334">
    <property type="component" value="Unassembled WGS sequence"/>
</dbReference>
<reference evidence="1" key="1">
    <citation type="submission" date="2022-11" db="EMBL/GenBank/DDBJ databases">
        <title>Genome Sequence of Nemania bipapillata.</title>
        <authorList>
            <person name="Buettner E."/>
        </authorList>
    </citation>
    <scope>NUCLEOTIDE SEQUENCE</scope>
    <source>
        <strain evidence="1">CP14</strain>
    </source>
</reference>
<evidence type="ECO:0000313" key="1">
    <source>
        <dbReference type="EMBL" id="KAJ8108974.1"/>
    </source>
</evidence>
<organism evidence="1 2">
    <name type="scientific">Nemania bipapillata</name>
    <dbReference type="NCBI Taxonomy" id="110536"/>
    <lineage>
        <taxon>Eukaryota</taxon>
        <taxon>Fungi</taxon>
        <taxon>Dikarya</taxon>
        <taxon>Ascomycota</taxon>
        <taxon>Pezizomycotina</taxon>
        <taxon>Sordariomycetes</taxon>
        <taxon>Xylariomycetidae</taxon>
        <taxon>Xylariales</taxon>
        <taxon>Xylariaceae</taxon>
        <taxon>Nemania</taxon>
    </lineage>
</organism>
<dbReference type="EMBL" id="JAPESX010002176">
    <property type="protein sequence ID" value="KAJ8108974.1"/>
    <property type="molecule type" value="Genomic_DNA"/>
</dbReference>
<name>A0ACC2I1V2_9PEZI</name>
<comment type="caution">
    <text evidence="1">The sequence shown here is derived from an EMBL/GenBank/DDBJ whole genome shotgun (WGS) entry which is preliminary data.</text>
</comment>
<sequence length="422" mass="46179">MSAKASDHITSTEWSEIAPTMMQMTASGPGVAPAQHMAEHADKLLPFSKATFIVDMGCGPGQVTNAVLEAHNANIPKSAKFIGADNNAEMLACDALEDDSVSHMLAGFVIFLVPNPAQAIASIKRVMAPGGVLAMCAMLGGDWAKLSMYPLKVCPGLAMDVPPNGCSSREDVTNHLKNAGFTDIEVIDVENHMEFDDYDVVCRFLLNKLPMAARAIAQMTNEQIIQTQEMMVADLKSWYPTLPARMKGQTNIAYARNFNEMPLKLYPALPADADRISEIHMAAFASNAMLLAQFPTREVREGLKESIRLKALADIEDRNITVLVVRDAPLDSDAPDMTGAEDDGRCHHKVEEVLKAPNSEQAQSGKVIAFAKWSHPIGKNEEYEETPWVWPAGTNMQVLESWSKATEEAQDQAMGDLLCYRK</sequence>
<keyword evidence="2" id="KW-1185">Reference proteome</keyword>
<evidence type="ECO:0000313" key="2">
    <source>
        <dbReference type="Proteomes" id="UP001153334"/>
    </source>
</evidence>
<accession>A0ACC2I1V2</accession>
<proteinExistence type="predicted"/>
<gene>
    <name evidence="1" type="ORF">ONZ43_g6265</name>
</gene>
<protein>
    <submittedName>
        <fullName evidence="1">Uncharacterized protein</fullName>
    </submittedName>
</protein>